<dbReference type="RefSeq" id="WP_197991597.1">
    <property type="nucleotide sequence ID" value="NZ_JACYXC010000001.1"/>
</dbReference>
<feature type="region of interest" description="Disordered" evidence="4">
    <location>
        <begin position="1"/>
        <end position="21"/>
    </location>
</feature>
<dbReference type="SUPFAM" id="SSF51556">
    <property type="entry name" value="Metallo-dependent hydrolases"/>
    <property type="match status" value="1"/>
</dbReference>
<evidence type="ECO:0000313" key="6">
    <source>
        <dbReference type="Proteomes" id="UP000807371"/>
    </source>
</evidence>
<evidence type="ECO:0000256" key="2">
    <source>
        <dbReference type="ARBA" id="ARBA00022801"/>
    </source>
</evidence>
<evidence type="ECO:0000256" key="3">
    <source>
        <dbReference type="PROSITE-ProRule" id="PRU00679"/>
    </source>
</evidence>
<comment type="similarity">
    <text evidence="3">Belongs to the metallo-dependent hydrolases superfamily. Phosphotriesterase family.</text>
</comment>
<evidence type="ECO:0000256" key="1">
    <source>
        <dbReference type="ARBA" id="ARBA00022723"/>
    </source>
</evidence>
<protein>
    <submittedName>
        <fullName evidence="5">Phosphotriesterase</fullName>
    </submittedName>
</protein>
<comment type="caution">
    <text evidence="5">The sequence shown here is derived from an EMBL/GenBank/DDBJ whole genome shotgun (WGS) entry which is preliminary data.</text>
</comment>
<dbReference type="EMBL" id="JACYXC010000001">
    <property type="protein sequence ID" value="MBH5338434.1"/>
    <property type="molecule type" value="Genomic_DNA"/>
</dbReference>
<evidence type="ECO:0000256" key="4">
    <source>
        <dbReference type="SAM" id="MobiDB-lite"/>
    </source>
</evidence>
<keyword evidence="6" id="KW-1185">Reference proteome</keyword>
<reference evidence="5 6" key="1">
    <citation type="submission" date="2020-09" db="EMBL/GenBank/DDBJ databases">
        <title>Biosynthesis of the nuclear factor of activated T cells inhibitor NFAT-133 and its congeners in Streptomyces pactum.</title>
        <authorList>
            <person name="Zhou W."/>
            <person name="Posri P."/>
            <person name="Abugrain M.E."/>
            <person name="Weisberg A.J."/>
            <person name="Chang J.H."/>
            <person name="Mahmud T."/>
        </authorList>
    </citation>
    <scope>NUCLEOTIDE SEQUENCE [LARGE SCALE GENOMIC DNA]</scope>
    <source>
        <strain evidence="5 6">ATCC 27456</strain>
    </source>
</reference>
<keyword evidence="2" id="KW-0378">Hydrolase</keyword>
<comment type="caution">
    <text evidence="3">Lacks conserved residue(s) required for the propagation of feature annotation.</text>
</comment>
<keyword evidence="1" id="KW-0479">Metal-binding</keyword>
<dbReference type="InterPro" id="IPR001559">
    <property type="entry name" value="Phosphotriesterase"/>
</dbReference>
<proteinExistence type="inferred from homology"/>
<accession>A0ABS0NTR7</accession>
<dbReference type="PROSITE" id="PS51347">
    <property type="entry name" value="PHOSPHOTRIESTERASE_2"/>
    <property type="match status" value="1"/>
</dbReference>
<gene>
    <name evidence="5" type="ORF">IHE55_28055</name>
</gene>
<evidence type="ECO:0000313" key="5">
    <source>
        <dbReference type="EMBL" id="MBH5338434.1"/>
    </source>
</evidence>
<dbReference type="PANTHER" id="PTHR10819">
    <property type="entry name" value="PHOSPHOTRIESTERASE-RELATED"/>
    <property type="match status" value="1"/>
</dbReference>
<sequence length="372" mass="38647">MSTTDTTAGTAGARSAAQVSAGTVVTVTGEVPPDALGPVLPHEHLLSDVAPPGDSAASWAAVGRTRPGPGSPLRLYQAPLTMDLLGDIARGAPNRDNWLLDDEELATTEARAFREAGGATLVDVTTTGLGRSPAALRRIAAATGLHIVMGAGRHHPARAGSPAGVDAGRLTEEIVRDITEGVDGIRAGIIGALAALDPRESAGRALLAAAARASAATGAAVTLRRSEDPGTQQRVLDLLAEEGADLTRVAVGHCDPLAPRPDDLEPLLARGVFVQFDQLGRLPTVHSVSDDQDVAAAVLELGRRGYAERLLLSQDVHTKDRLLAYGGGGYAFLLRQFVPYLRMAGADDALVEAVTVRNPRRLLTLANRKADA</sequence>
<dbReference type="InterPro" id="IPR032466">
    <property type="entry name" value="Metal_Hydrolase"/>
</dbReference>
<organism evidence="5 6">
    <name type="scientific">Streptomyces pactum</name>
    <dbReference type="NCBI Taxonomy" id="68249"/>
    <lineage>
        <taxon>Bacteria</taxon>
        <taxon>Bacillati</taxon>
        <taxon>Actinomycetota</taxon>
        <taxon>Actinomycetes</taxon>
        <taxon>Kitasatosporales</taxon>
        <taxon>Streptomycetaceae</taxon>
        <taxon>Streptomyces</taxon>
    </lineage>
</organism>
<name>A0ABS0NTR7_9ACTN</name>
<dbReference type="PANTHER" id="PTHR10819:SF3">
    <property type="entry name" value="PHOSPHOTRIESTERASE-RELATED PROTEIN"/>
    <property type="match status" value="1"/>
</dbReference>
<dbReference type="Proteomes" id="UP000807371">
    <property type="component" value="Unassembled WGS sequence"/>
</dbReference>
<dbReference type="Gene3D" id="3.20.20.140">
    <property type="entry name" value="Metal-dependent hydrolases"/>
    <property type="match status" value="1"/>
</dbReference>
<dbReference type="Pfam" id="PF02126">
    <property type="entry name" value="PTE"/>
    <property type="match status" value="1"/>
</dbReference>